<keyword evidence="1" id="KW-0812">Transmembrane</keyword>
<name>A0A3D9HCP2_9FLAO</name>
<gene>
    <name evidence="2" type="ORF">DFQ10_1011028</name>
</gene>
<organism evidence="2 3">
    <name type="scientific">Winogradskyella eximia</name>
    <dbReference type="NCBI Taxonomy" id="262006"/>
    <lineage>
        <taxon>Bacteria</taxon>
        <taxon>Pseudomonadati</taxon>
        <taxon>Bacteroidota</taxon>
        <taxon>Flavobacteriia</taxon>
        <taxon>Flavobacteriales</taxon>
        <taxon>Flavobacteriaceae</taxon>
        <taxon>Winogradskyella</taxon>
    </lineage>
</organism>
<keyword evidence="1" id="KW-0472">Membrane</keyword>
<feature type="transmembrane region" description="Helical" evidence="1">
    <location>
        <begin position="21"/>
        <end position="40"/>
    </location>
</feature>
<evidence type="ECO:0000313" key="3">
    <source>
        <dbReference type="Proteomes" id="UP000256980"/>
    </source>
</evidence>
<dbReference type="EMBL" id="QRDV01000001">
    <property type="protein sequence ID" value="RED47244.1"/>
    <property type="molecule type" value="Genomic_DNA"/>
</dbReference>
<sequence length="50" mass="5961">MNKPKKRGWINIQLIFIQPPYDIYYAVTANLIFTVINMYLCEHIVKLMSD</sequence>
<protein>
    <submittedName>
        <fullName evidence="2">Uncharacterized protein</fullName>
    </submittedName>
</protein>
<dbReference type="AlphaFoldDB" id="A0A3D9HCP2"/>
<reference evidence="2 3" key="1">
    <citation type="submission" date="2018-07" db="EMBL/GenBank/DDBJ databases">
        <title>Genomic Encyclopedia of Type Strains, Phase III (KMG-III): the genomes of soil and plant-associated and newly described type strains.</title>
        <authorList>
            <person name="Whitman W."/>
        </authorList>
    </citation>
    <scope>NUCLEOTIDE SEQUENCE [LARGE SCALE GENOMIC DNA]</scope>
    <source>
        <strain evidence="2 3">CECT 7946</strain>
    </source>
</reference>
<proteinExistence type="predicted"/>
<keyword evidence="3" id="KW-1185">Reference proteome</keyword>
<accession>A0A3D9HCP2</accession>
<evidence type="ECO:0000313" key="2">
    <source>
        <dbReference type="EMBL" id="RED47244.1"/>
    </source>
</evidence>
<keyword evidence="1" id="KW-1133">Transmembrane helix</keyword>
<dbReference type="Proteomes" id="UP000256980">
    <property type="component" value="Unassembled WGS sequence"/>
</dbReference>
<evidence type="ECO:0000256" key="1">
    <source>
        <dbReference type="SAM" id="Phobius"/>
    </source>
</evidence>
<comment type="caution">
    <text evidence="2">The sequence shown here is derived from an EMBL/GenBank/DDBJ whole genome shotgun (WGS) entry which is preliminary data.</text>
</comment>